<evidence type="ECO:0000256" key="1">
    <source>
        <dbReference type="SAM" id="MobiDB-lite"/>
    </source>
</evidence>
<evidence type="ECO:0000256" key="2">
    <source>
        <dbReference type="SAM" id="Phobius"/>
    </source>
</evidence>
<dbReference type="Proteomes" id="UP000295781">
    <property type="component" value="Chromosome"/>
</dbReference>
<organism evidence="3 4">
    <name type="scientific">Sorangium cellulosum</name>
    <name type="common">Polyangium cellulosum</name>
    <dbReference type="NCBI Taxonomy" id="56"/>
    <lineage>
        <taxon>Bacteria</taxon>
        <taxon>Pseudomonadati</taxon>
        <taxon>Myxococcota</taxon>
        <taxon>Polyangia</taxon>
        <taxon>Polyangiales</taxon>
        <taxon>Polyangiaceae</taxon>
        <taxon>Sorangium</taxon>
    </lineage>
</organism>
<dbReference type="EMBL" id="CP012670">
    <property type="protein sequence ID" value="AUX23836.1"/>
    <property type="molecule type" value="Genomic_DNA"/>
</dbReference>
<feature type="compositionally biased region" description="Low complexity" evidence="1">
    <location>
        <begin position="111"/>
        <end position="132"/>
    </location>
</feature>
<reference evidence="3 4" key="1">
    <citation type="submission" date="2015-09" db="EMBL/GenBank/DDBJ databases">
        <title>Sorangium comparison.</title>
        <authorList>
            <person name="Zaburannyi N."/>
            <person name="Bunk B."/>
            <person name="Overmann J."/>
            <person name="Mueller R."/>
        </authorList>
    </citation>
    <scope>NUCLEOTIDE SEQUENCE [LARGE SCALE GENOMIC DNA]</scope>
    <source>
        <strain evidence="3 4">So ceGT47</strain>
    </source>
</reference>
<protein>
    <submittedName>
        <fullName evidence="3">Uncharacterized protein</fullName>
    </submittedName>
</protein>
<gene>
    <name evidence="3" type="ORF">SOCEGT47_043660</name>
</gene>
<feature type="region of interest" description="Disordered" evidence="1">
    <location>
        <begin position="1"/>
        <end position="158"/>
    </location>
</feature>
<accession>A0A4P2Q480</accession>
<keyword evidence="2" id="KW-1133">Transmembrane helix</keyword>
<name>A0A4P2Q480_SORCE</name>
<feature type="transmembrane region" description="Helical" evidence="2">
    <location>
        <begin position="214"/>
        <end position="233"/>
    </location>
</feature>
<evidence type="ECO:0000313" key="3">
    <source>
        <dbReference type="EMBL" id="AUX23836.1"/>
    </source>
</evidence>
<keyword evidence="2" id="KW-0472">Membrane</keyword>
<proteinExistence type="predicted"/>
<dbReference type="AlphaFoldDB" id="A0A4P2Q480"/>
<evidence type="ECO:0000313" key="4">
    <source>
        <dbReference type="Proteomes" id="UP000295781"/>
    </source>
</evidence>
<sequence>MDNRVNPERAAATPEPERQGPRPVPYNYHDGREDYLHVGRQGETGAGADLPETTASPSEVTASPPGARSSLAETATMPPEAAGLPREAILPPDAAMPPEAVLPPEAATRSSGATPSATEATTPPPEATALPPEATPLPPEATAGAAARRPQEEPGMGEIVTRGLRTGAALTAATLCTMMAASTLERGSPWAAMNAMATAVGLGRRRVSDRFDPVATPVGIAALTGGMLLWGIGYEKALRATGRRSGALTGAMSAVAGFLVDDLILPDRLMKSFRRTMGVLGTVSKYVALGAASAASRR</sequence>
<keyword evidence="2" id="KW-0812">Transmembrane</keyword>